<evidence type="ECO:0000313" key="3">
    <source>
        <dbReference type="Proteomes" id="UP000470772"/>
    </source>
</evidence>
<protein>
    <submittedName>
        <fullName evidence="2">FAD-dependent oxidoreductase</fullName>
    </submittedName>
</protein>
<dbReference type="Gene3D" id="3.30.9.10">
    <property type="entry name" value="D-Amino Acid Oxidase, subunit A, domain 2"/>
    <property type="match status" value="1"/>
</dbReference>
<organism evidence="2 3">
    <name type="scientific">Sulfuracidifex metallicus DSM 6482 = JCM 9184</name>
    <dbReference type="NCBI Taxonomy" id="523847"/>
    <lineage>
        <taxon>Archaea</taxon>
        <taxon>Thermoproteota</taxon>
        <taxon>Thermoprotei</taxon>
        <taxon>Sulfolobales</taxon>
        <taxon>Sulfolobaceae</taxon>
        <taxon>Sulfuracidifex</taxon>
    </lineage>
</organism>
<dbReference type="PANTHER" id="PTHR10668:SF103">
    <property type="entry name" value="PYRIDINE NUCLEOTIDE-DISULFIDE OXIDOREDUCTASE DOMAIN-CONTAINING PROTEIN 2"/>
    <property type="match status" value="1"/>
</dbReference>
<proteinExistence type="predicted"/>
<comment type="caution">
    <text evidence="2">The sequence shown here is derived from an EMBL/GenBank/DDBJ whole genome shotgun (WGS) entry which is preliminary data.</text>
</comment>
<feature type="domain" description="FAD dependent oxidoreductase" evidence="1">
    <location>
        <begin position="4"/>
        <end position="285"/>
    </location>
</feature>
<dbReference type="Proteomes" id="UP000470772">
    <property type="component" value="Unassembled WGS sequence"/>
</dbReference>
<dbReference type="Pfam" id="PF01266">
    <property type="entry name" value="DAO"/>
    <property type="match status" value="1"/>
</dbReference>
<dbReference type="Gene3D" id="3.50.50.60">
    <property type="entry name" value="FAD/NAD(P)-binding domain"/>
    <property type="match status" value="2"/>
</dbReference>
<dbReference type="InterPro" id="IPR036188">
    <property type="entry name" value="FAD/NAD-bd_sf"/>
</dbReference>
<keyword evidence="3" id="KW-1185">Reference proteome</keyword>
<accession>A0A6A9QWW7</accession>
<evidence type="ECO:0000313" key="2">
    <source>
        <dbReference type="EMBL" id="MUN29532.1"/>
    </source>
</evidence>
<evidence type="ECO:0000259" key="1">
    <source>
        <dbReference type="Pfam" id="PF01266"/>
    </source>
</evidence>
<dbReference type="AlphaFoldDB" id="A0A6A9QWW7"/>
<name>A0A6A9QWW7_SULME</name>
<sequence>MKYDAVIIGAGHNGLVSAITLAKNGLKVLVVESRDREGGMADTSTWNHVRYPRSSYVLGLFPKELQDYLGVSFPTVERDRNGTFITDETHVIRFFKDKEKRHEEFIRIGQRKYPELEDKMLELKNFMKKEGLLFTTRPPTKEEFKKKLEDTGLEMFMEPSKRVISEFLDEEFHSYFLYPFMGSEPAYVMAYFFSLDWKIVKGGTGTVAKVLMKRAEELGVHFKFSTHVTGIEGEEIKRINTTNGDVESHRIIMTGSPVLLKKMIGMKVDEPPISRWRRYTLFPAEIKTGSLPSPVREEVCTLFTLPTGEVTLPSLCDDLGGHVVTVMGDPEATSQYLNVKPLHIEEMNARKAEEEYNLPSGDLNHLPMRCPYLFERPTNMGYLTPLKGLYVGGSGAYPGGQITGVPGYNAAITLLKEMNLNLGGFLK</sequence>
<dbReference type="EMBL" id="WGGD01000005">
    <property type="protein sequence ID" value="MUN29532.1"/>
    <property type="molecule type" value="Genomic_DNA"/>
</dbReference>
<dbReference type="RefSeq" id="WP_156017092.1">
    <property type="nucleotide sequence ID" value="NZ_WGGD01000005.1"/>
</dbReference>
<dbReference type="PANTHER" id="PTHR10668">
    <property type="entry name" value="PHYTOENE DEHYDROGENASE"/>
    <property type="match status" value="1"/>
</dbReference>
<gene>
    <name evidence="2" type="ORF">GC250_08800</name>
</gene>
<dbReference type="InterPro" id="IPR006076">
    <property type="entry name" value="FAD-dep_OxRdtase"/>
</dbReference>
<dbReference type="SUPFAM" id="SSF51905">
    <property type="entry name" value="FAD/NAD(P)-binding domain"/>
    <property type="match status" value="1"/>
</dbReference>
<reference evidence="2 3" key="1">
    <citation type="submission" date="2019-10" db="EMBL/GenBank/DDBJ databases">
        <title>Sequencing and Assembly of Multiple Reported Metal-Biooxidizing Members of the Extremely Thermoacidophilic Archaeal Family Sulfolobaceae.</title>
        <authorList>
            <person name="Counts J.A."/>
            <person name="Kelly R.M."/>
        </authorList>
    </citation>
    <scope>NUCLEOTIDE SEQUENCE [LARGE SCALE GENOMIC DNA]</scope>
    <source>
        <strain evidence="2 3">DSM 6482</strain>
    </source>
</reference>